<sequence>MVDRNLSVLDVAVRLQDKVITDTIILSPDDITKAIVVSGAMETTYIQSGTGLISDGVYPVEPSEADSIDYRRRKEHYTKTINVLIWEDLLTTADFKWGLLNYVYVKLIFRNSCI</sequence>
<dbReference type="AlphaFoldDB" id="A0A834IS77"/>
<dbReference type="EMBL" id="JAACXV010000028">
    <property type="protein sequence ID" value="KAF7286344.1"/>
    <property type="molecule type" value="Genomic_DNA"/>
</dbReference>
<evidence type="ECO:0000313" key="2">
    <source>
        <dbReference type="Proteomes" id="UP000625711"/>
    </source>
</evidence>
<comment type="caution">
    <text evidence="1">The sequence shown here is derived from an EMBL/GenBank/DDBJ whole genome shotgun (WGS) entry which is preliminary data.</text>
</comment>
<keyword evidence="2" id="KW-1185">Reference proteome</keyword>
<accession>A0A834IS77</accession>
<gene>
    <name evidence="1" type="ORF">GWI33_005785</name>
</gene>
<reference evidence="1" key="1">
    <citation type="submission" date="2020-08" db="EMBL/GenBank/DDBJ databases">
        <title>Genome sequencing and assembly of the red palm weevil Rhynchophorus ferrugineus.</title>
        <authorList>
            <person name="Dias G.B."/>
            <person name="Bergman C.M."/>
            <person name="Manee M."/>
        </authorList>
    </citation>
    <scope>NUCLEOTIDE SEQUENCE</scope>
    <source>
        <strain evidence="1">AA-2017</strain>
        <tissue evidence="1">Whole larva</tissue>
    </source>
</reference>
<protein>
    <submittedName>
        <fullName evidence="1">Uncharacterized protein</fullName>
    </submittedName>
</protein>
<name>A0A834IS77_RHYFE</name>
<evidence type="ECO:0000313" key="1">
    <source>
        <dbReference type="EMBL" id="KAF7286344.1"/>
    </source>
</evidence>
<proteinExistence type="predicted"/>
<organism evidence="1 2">
    <name type="scientific">Rhynchophorus ferrugineus</name>
    <name type="common">Red palm weevil</name>
    <name type="synonym">Curculio ferrugineus</name>
    <dbReference type="NCBI Taxonomy" id="354439"/>
    <lineage>
        <taxon>Eukaryota</taxon>
        <taxon>Metazoa</taxon>
        <taxon>Ecdysozoa</taxon>
        <taxon>Arthropoda</taxon>
        <taxon>Hexapoda</taxon>
        <taxon>Insecta</taxon>
        <taxon>Pterygota</taxon>
        <taxon>Neoptera</taxon>
        <taxon>Endopterygota</taxon>
        <taxon>Coleoptera</taxon>
        <taxon>Polyphaga</taxon>
        <taxon>Cucujiformia</taxon>
        <taxon>Curculionidae</taxon>
        <taxon>Dryophthorinae</taxon>
        <taxon>Rhynchophorus</taxon>
    </lineage>
</organism>
<dbReference type="Proteomes" id="UP000625711">
    <property type="component" value="Unassembled WGS sequence"/>
</dbReference>